<protein>
    <submittedName>
        <fullName evidence="2">Uncharacterized protein</fullName>
    </submittedName>
</protein>
<organism evidence="2 3">
    <name type="scientific">Turnera subulata</name>
    <dbReference type="NCBI Taxonomy" id="218843"/>
    <lineage>
        <taxon>Eukaryota</taxon>
        <taxon>Viridiplantae</taxon>
        <taxon>Streptophyta</taxon>
        <taxon>Embryophyta</taxon>
        <taxon>Tracheophyta</taxon>
        <taxon>Spermatophyta</taxon>
        <taxon>Magnoliopsida</taxon>
        <taxon>eudicotyledons</taxon>
        <taxon>Gunneridae</taxon>
        <taxon>Pentapetalae</taxon>
        <taxon>rosids</taxon>
        <taxon>fabids</taxon>
        <taxon>Malpighiales</taxon>
        <taxon>Passifloraceae</taxon>
        <taxon>Turnera</taxon>
    </lineage>
</organism>
<name>A0A9Q0JQ28_9ROSI</name>
<evidence type="ECO:0000313" key="2">
    <source>
        <dbReference type="EMBL" id="KAJ4851056.1"/>
    </source>
</evidence>
<evidence type="ECO:0000313" key="3">
    <source>
        <dbReference type="Proteomes" id="UP001141552"/>
    </source>
</evidence>
<comment type="caution">
    <text evidence="2">The sequence shown here is derived from an EMBL/GenBank/DDBJ whole genome shotgun (WGS) entry which is preliminary data.</text>
</comment>
<feature type="compositionally biased region" description="Polar residues" evidence="1">
    <location>
        <begin position="38"/>
        <end position="48"/>
    </location>
</feature>
<sequence length="55" mass="6191">MSSRITNQQVIFAQKALLQQPQSRLKQTNKNPFLFSLSRPSSNNQTIPISPIPVP</sequence>
<keyword evidence="3" id="KW-1185">Reference proteome</keyword>
<evidence type="ECO:0000256" key="1">
    <source>
        <dbReference type="SAM" id="MobiDB-lite"/>
    </source>
</evidence>
<accession>A0A9Q0JQ28</accession>
<proteinExistence type="predicted"/>
<gene>
    <name evidence="2" type="ORF">Tsubulata_030186</name>
</gene>
<dbReference type="AlphaFoldDB" id="A0A9Q0JQ28"/>
<reference evidence="2" key="2">
    <citation type="journal article" date="2023" name="Plants (Basel)">
        <title>Annotation of the Turnera subulata (Passifloraceae) Draft Genome Reveals the S-Locus Evolved after the Divergence of Turneroideae from Passifloroideae in a Stepwise Manner.</title>
        <authorList>
            <person name="Henning P.M."/>
            <person name="Roalson E.H."/>
            <person name="Mir W."/>
            <person name="McCubbin A.G."/>
            <person name="Shore J.S."/>
        </authorList>
    </citation>
    <scope>NUCLEOTIDE SEQUENCE</scope>
    <source>
        <strain evidence="2">F60SS</strain>
    </source>
</reference>
<dbReference type="Proteomes" id="UP001141552">
    <property type="component" value="Unassembled WGS sequence"/>
</dbReference>
<dbReference type="EMBL" id="JAKUCV010000146">
    <property type="protein sequence ID" value="KAJ4851056.1"/>
    <property type="molecule type" value="Genomic_DNA"/>
</dbReference>
<feature type="non-terminal residue" evidence="2">
    <location>
        <position position="55"/>
    </location>
</feature>
<feature type="region of interest" description="Disordered" evidence="1">
    <location>
        <begin position="35"/>
        <end position="55"/>
    </location>
</feature>
<reference evidence="2" key="1">
    <citation type="submission" date="2022-02" db="EMBL/GenBank/DDBJ databases">
        <authorList>
            <person name="Henning P.M."/>
            <person name="McCubbin A.G."/>
            <person name="Shore J.S."/>
        </authorList>
    </citation>
    <scope>NUCLEOTIDE SEQUENCE</scope>
    <source>
        <strain evidence="2">F60SS</strain>
        <tissue evidence="2">Leaves</tissue>
    </source>
</reference>